<dbReference type="InterPro" id="IPR003593">
    <property type="entry name" value="AAA+_ATPase"/>
</dbReference>
<dbReference type="AlphaFoldDB" id="A0A7R8WDZ4"/>
<evidence type="ECO:0000256" key="6">
    <source>
        <dbReference type="RuleBase" id="RU003651"/>
    </source>
</evidence>
<dbReference type="InterPro" id="IPR051701">
    <property type="entry name" value="Mito_OM_Translocase_MSP1"/>
</dbReference>
<dbReference type="Gene3D" id="1.10.8.60">
    <property type="match status" value="1"/>
</dbReference>
<keyword evidence="3" id="KW-0472">Membrane</keyword>
<dbReference type="PANTHER" id="PTHR45644">
    <property type="entry name" value="AAA ATPASE, PUTATIVE (AFU_ORTHOLOGUE AFUA_2G12920)-RELATED-RELATED"/>
    <property type="match status" value="1"/>
</dbReference>
<keyword evidence="5" id="KW-0496">Mitochondrion</keyword>
<dbReference type="InterPro" id="IPR027417">
    <property type="entry name" value="P-loop_NTPase"/>
</dbReference>
<dbReference type="InterPro" id="IPR003960">
    <property type="entry name" value="ATPase_AAA_CS"/>
</dbReference>
<keyword evidence="2 6" id="KW-0547">Nucleotide-binding</keyword>
<dbReference type="InterPro" id="IPR041569">
    <property type="entry name" value="AAA_lid_3"/>
</dbReference>
<dbReference type="Gene3D" id="3.40.50.300">
    <property type="entry name" value="P-loop containing nucleotide triphosphate hydrolases"/>
    <property type="match status" value="1"/>
</dbReference>
<dbReference type="PANTHER" id="PTHR45644:SF3">
    <property type="entry name" value="FI08533P-RELATED"/>
    <property type="match status" value="1"/>
</dbReference>
<dbReference type="GO" id="GO:0005741">
    <property type="term" value="C:mitochondrial outer membrane"/>
    <property type="evidence" value="ECO:0007669"/>
    <property type="project" value="UniProtKB-SubCell"/>
</dbReference>
<evidence type="ECO:0000313" key="7">
    <source>
        <dbReference type="EMBL" id="CAD7229913.1"/>
    </source>
</evidence>
<accession>A0A7R8WDZ4</accession>
<dbReference type="OrthoDB" id="10254455at2759"/>
<evidence type="ECO:0000256" key="1">
    <source>
        <dbReference type="ARBA" id="ARBA00004572"/>
    </source>
</evidence>
<dbReference type="Pfam" id="PF17862">
    <property type="entry name" value="AAA_lid_3"/>
    <property type="match status" value="1"/>
</dbReference>
<dbReference type="PROSITE" id="PS00674">
    <property type="entry name" value="AAA"/>
    <property type="match status" value="1"/>
</dbReference>
<proteinExistence type="inferred from homology"/>
<dbReference type="Pfam" id="PF00004">
    <property type="entry name" value="AAA"/>
    <property type="match status" value="1"/>
</dbReference>
<reference evidence="7" key="1">
    <citation type="submission" date="2020-11" db="EMBL/GenBank/DDBJ databases">
        <authorList>
            <person name="Tran Van P."/>
        </authorList>
    </citation>
    <scope>NUCLEOTIDE SEQUENCE</scope>
</reference>
<dbReference type="SMART" id="SM00382">
    <property type="entry name" value="AAA"/>
    <property type="match status" value="1"/>
</dbReference>
<dbReference type="GO" id="GO:0005524">
    <property type="term" value="F:ATP binding"/>
    <property type="evidence" value="ECO:0007669"/>
    <property type="project" value="UniProtKB-KW"/>
</dbReference>
<protein>
    <submittedName>
        <fullName evidence="7">Uncharacterized protein</fullName>
    </submittedName>
</protein>
<evidence type="ECO:0000256" key="5">
    <source>
        <dbReference type="ARBA" id="ARBA00023128"/>
    </source>
</evidence>
<dbReference type="GO" id="GO:0016887">
    <property type="term" value="F:ATP hydrolysis activity"/>
    <property type="evidence" value="ECO:0007669"/>
    <property type="project" value="InterPro"/>
</dbReference>
<name>A0A7R8WDZ4_9CRUS</name>
<keyword evidence="4 6" id="KW-0067">ATP-binding</keyword>
<evidence type="ECO:0000256" key="3">
    <source>
        <dbReference type="ARBA" id="ARBA00022787"/>
    </source>
</evidence>
<dbReference type="SUPFAM" id="SSF52540">
    <property type="entry name" value="P-loop containing nucleoside triphosphate hydrolases"/>
    <property type="match status" value="1"/>
</dbReference>
<comment type="similarity">
    <text evidence="6">Belongs to the AAA ATPase family.</text>
</comment>
<gene>
    <name evidence="7" type="ORF">CTOB1V02_LOCUS7778</name>
</gene>
<evidence type="ECO:0000256" key="2">
    <source>
        <dbReference type="ARBA" id="ARBA00022741"/>
    </source>
</evidence>
<keyword evidence="3" id="KW-1000">Mitochondrion outer membrane</keyword>
<comment type="subcellular location">
    <subcellularLocation>
        <location evidence="1">Mitochondrion outer membrane</location>
        <topology evidence="1">Single-pass membrane protein</topology>
    </subcellularLocation>
</comment>
<dbReference type="GO" id="GO:0140570">
    <property type="term" value="P:extraction of mislocalized protein from mitochondrial outer membrane"/>
    <property type="evidence" value="ECO:0007669"/>
    <property type="project" value="TreeGrafter"/>
</dbReference>
<evidence type="ECO:0000256" key="4">
    <source>
        <dbReference type="ARBA" id="ARBA00022840"/>
    </source>
</evidence>
<sequence length="398" mass="43569">MGNAGSPASNANVNVSFLLGHLFRLAFATAVAYGTAKLLLHALDPTRKQRDDAEKRAKEIMRRLKLPADMQLSEHELQIATQLVVPEEIDSSWSDVAGLDSLIQELRETLILPIKQRHLFAKSRLVAPPKGVLLYGPPGVGKTLLAKATAKEAGTRFINLQVSMLTDKWYGESQKLAASVFSLAKKIQPCIIFIDEIDCFLRSRDGTDHEATAMMKAQFLSLWDGLGSREQDDLVIVIGATNRPQAVDHAILRRMPAQLKVPLPDLKQRRQILQLILREELHSVDLEQLSQATDGASGSDLREICRGAAITRVTEAMAELEQQPHLAQPPNQLYPDVTRLTAGGGGSGVAPPLLEGGTERLIALRPITMTDFNAALAKWNQSRAATGKTFQSLFLGPD</sequence>
<dbReference type="FunFam" id="3.40.50.300:FF:000538">
    <property type="entry name" value="ATPase family AAA domain-containing protein 1"/>
    <property type="match status" value="1"/>
</dbReference>
<dbReference type="EMBL" id="OB662354">
    <property type="protein sequence ID" value="CAD7229913.1"/>
    <property type="molecule type" value="Genomic_DNA"/>
</dbReference>
<organism evidence="7">
    <name type="scientific">Cyprideis torosa</name>
    <dbReference type="NCBI Taxonomy" id="163714"/>
    <lineage>
        <taxon>Eukaryota</taxon>
        <taxon>Metazoa</taxon>
        <taxon>Ecdysozoa</taxon>
        <taxon>Arthropoda</taxon>
        <taxon>Crustacea</taxon>
        <taxon>Oligostraca</taxon>
        <taxon>Ostracoda</taxon>
        <taxon>Podocopa</taxon>
        <taxon>Podocopida</taxon>
        <taxon>Cytherocopina</taxon>
        <taxon>Cytheroidea</taxon>
        <taxon>Cytherideidae</taxon>
        <taxon>Cyprideis</taxon>
    </lineage>
</organism>
<dbReference type="InterPro" id="IPR003959">
    <property type="entry name" value="ATPase_AAA_core"/>
</dbReference>